<accession>A0A8S3QN32</accession>
<proteinExistence type="predicted"/>
<name>A0A8S3QN32_MYTED</name>
<reference evidence="1" key="1">
    <citation type="submission" date="2021-03" db="EMBL/GenBank/DDBJ databases">
        <authorList>
            <person name="Bekaert M."/>
        </authorList>
    </citation>
    <scope>NUCLEOTIDE SEQUENCE</scope>
</reference>
<dbReference type="Proteomes" id="UP000683360">
    <property type="component" value="Unassembled WGS sequence"/>
</dbReference>
<organism evidence="1 2">
    <name type="scientific">Mytilus edulis</name>
    <name type="common">Blue mussel</name>
    <dbReference type="NCBI Taxonomy" id="6550"/>
    <lineage>
        <taxon>Eukaryota</taxon>
        <taxon>Metazoa</taxon>
        <taxon>Spiralia</taxon>
        <taxon>Lophotrochozoa</taxon>
        <taxon>Mollusca</taxon>
        <taxon>Bivalvia</taxon>
        <taxon>Autobranchia</taxon>
        <taxon>Pteriomorphia</taxon>
        <taxon>Mytilida</taxon>
        <taxon>Mytiloidea</taxon>
        <taxon>Mytilidae</taxon>
        <taxon>Mytilinae</taxon>
        <taxon>Mytilus</taxon>
    </lineage>
</organism>
<evidence type="ECO:0000313" key="1">
    <source>
        <dbReference type="EMBL" id="CAG2198268.1"/>
    </source>
</evidence>
<gene>
    <name evidence="1" type="ORF">MEDL_13037</name>
</gene>
<sequence length="245" mass="28929">MEEIVNTAYEGKCFELLVWVHENCNLQISIDARKLLMLACTACRVDVAKWVLHAFEQTSLDIDDGQLFLLACDKIVDPEYCEHGIGYCRNIDMKNLLKEACRNGHVKLVQWIVENVEHTELDIKYALLEAFSCTKHFGHIELDVEYHEHIFDKPNKEKLKCVVLLWHYIQDKPLFEIPTGLKLMTEEPSDMSFTNSNDNWRTWLLNFKNMNQKMISKFEIEMFNKEKMHTDRVSKYMMVNVKRNC</sequence>
<keyword evidence="2" id="KW-1185">Reference proteome</keyword>
<dbReference type="EMBL" id="CAJPWZ010000673">
    <property type="protein sequence ID" value="CAG2198268.1"/>
    <property type="molecule type" value="Genomic_DNA"/>
</dbReference>
<protein>
    <submittedName>
        <fullName evidence="1">Uncharacterized protein</fullName>
    </submittedName>
</protein>
<evidence type="ECO:0000313" key="2">
    <source>
        <dbReference type="Proteomes" id="UP000683360"/>
    </source>
</evidence>
<dbReference type="SUPFAM" id="SSF140860">
    <property type="entry name" value="Pseudo ankyrin repeat-like"/>
    <property type="match status" value="1"/>
</dbReference>
<comment type="caution">
    <text evidence="1">The sequence shown here is derived from an EMBL/GenBank/DDBJ whole genome shotgun (WGS) entry which is preliminary data.</text>
</comment>
<dbReference type="AlphaFoldDB" id="A0A8S3QN32"/>